<dbReference type="Gene3D" id="3.40.50.1820">
    <property type="entry name" value="alpha/beta hydrolase"/>
    <property type="match status" value="1"/>
</dbReference>
<dbReference type="InterPro" id="IPR013094">
    <property type="entry name" value="AB_hydrolase_3"/>
</dbReference>
<dbReference type="RefSeq" id="WP_084311480.1">
    <property type="nucleotide sequence ID" value="NZ_FNIJ01000003.1"/>
</dbReference>
<evidence type="ECO:0000259" key="3">
    <source>
        <dbReference type="Pfam" id="PF07859"/>
    </source>
</evidence>
<organism evidence="4 5">
    <name type="scientific">Pseudomonas jinjuensis</name>
    <dbReference type="NCBI Taxonomy" id="198616"/>
    <lineage>
        <taxon>Bacteria</taxon>
        <taxon>Pseudomonadati</taxon>
        <taxon>Pseudomonadota</taxon>
        <taxon>Gammaproteobacteria</taxon>
        <taxon>Pseudomonadales</taxon>
        <taxon>Pseudomonadaceae</taxon>
        <taxon>Pseudomonas</taxon>
    </lineage>
</organism>
<dbReference type="EMBL" id="FNIJ01000003">
    <property type="protein sequence ID" value="SDN51455.1"/>
    <property type="molecule type" value="Genomic_DNA"/>
</dbReference>
<proteinExistence type="predicted"/>
<dbReference type="PANTHER" id="PTHR48081:SF8">
    <property type="entry name" value="ALPHA_BETA HYDROLASE FOLD-3 DOMAIN-CONTAINING PROTEIN-RELATED"/>
    <property type="match status" value="1"/>
</dbReference>
<evidence type="ECO:0000313" key="5">
    <source>
        <dbReference type="Proteomes" id="UP000242957"/>
    </source>
</evidence>
<dbReference type="GO" id="GO:0016787">
    <property type="term" value="F:hydrolase activity"/>
    <property type="evidence" value="ECO:0007669"/>
    <property type="project" value="UniProtKB-KW"/>
</dbReference>
<dbReference type="SUPFAM" id="SSF53474">
    <property type="entry name" value="alpha/beta-Hydrolases"/>
    <property type="match status" value="1"/>
</dbReference>
<dbReference type="Proteomes" id="UP000242957">
    <property type="component" value="Unassembled WGS sequence"/>
</dbReference>
<dbReference type="AlphaFoldDB" id="A0A1H0C0T7"/>
<sequence>MNNKKVHKSNQNEHPAPAAVAPIEPLRNPAGLPMQLRATQPDREARAFLRILNLPPRPSGVSVSSRQLQALRQGFRAAAMALGRKPTVPTILEREIDGPGGKIALRVFIPVDVTCATPLGSIEPLPAFLWSFGGGFVIGELDTADSICRNIALQAGCIVVALQYRRAPEHLISASHDDVLATLLWLEEHGGELGIDTTRLAVGGDSAGGNLSASVAQEYRRRGGTALKMQVLVYPATELADAKSLPSYAENVDGGYFLGAEAIGIIETLLSESTDTLDLADPRYSPLRAADLGGLPPALVLTAGFDPIRDQGLEYAVRLRAAGVPVELLHYAGQFHGFLNFDSVLGGARDALQRIGEALASAFAGEAAADRTIEIADEAAGNGALRHAAGELATTSLTVWRATVGWRDLLLRLASPKAASAARLLLTPWSMPTALVRRRISSRINPVSARQTWSQ</sequence>
<evidence type="ECO:0000256" key="2">
    <source>
        <dbReference type="SAM" id="MobiDB-lite"/>
    </source>
</evidence>
<dbReference type="PANTHER" id="PTHR48081">
    <property type="entry name" value="AB HYDROLASE SUPERFAMILY PROTEIN C4A8.06C"/>
    <property type="match status" value="1"/>
</dbReference>
<evidence type="ECO:0000313" key="4">
    <source>
        <dbReference type="EMBL" id="SDN51455.1"/>
    </source>
</evidence>
<dbReference type="InterPro" id="IPR050300">
    <property type="entry name" value="GDXG_lipolytic_enzyme"/>
</dbReference>
<feature type="region of interest" description="Disordered" evidence="2">
    <location>
        <begin position="1"/>
        <end position="31"/>
    </location>
</feature>
<gene>
    <name evidence="4" type="ORF">SAMN05216193_103265</name>
</gene>
<feature type="domain" description="Alpha/beta hydrolase fold-3" evidence="3">
    <location>
        <begin position="131"/>
        <end position="339"/>
    </location>
</feature>
<keyword evidence="1" id="KW-0378">Hydrolase</keyword>
<protein>
    <submittedName>
        <fullName evidence="4">Acetyl esterase/lipase</fullName>
    </submittedName>
</protein>
<dbReference type="OrthoDB" id="9806180at2"/>
<accession>A0A1H0C0T7</accession>
<dbReference type="Pfam" id="PF07859">
    <property type="entry name" value="Abhydrolase_3"/>
    <property type="match status" value="1"/>
</dbReference>
<reference evidence="5" key="1">
    <citation type="submission" date="2016-10" db="EMBL/GenBank/DDBJ databases">
        <authorList>
            <person name="Varghese N."/>
            <person name="Submissions S."/>
        </authorList>
    </citation>
    <scope>NUCLEOTIDE SEQUENCE [LARGE SCALE GENOMIC DNA]</scope>
    <source>
        <strain evidence="5">JCM 21621</strain>
    </source>
</reference>
<name>A0A1H0C0T7_9PSED</name>
<dbReference type="STRING" id="198616.SAMN05216193_103265"/>
<dbReference type="InterPro" id="IPR029058">
    <property type="entry name" value="AB_hydrolase_fold"/>
</dbReference>
<evidence type="ECO:0000256" key="1">
    <source>
        <dbReference type="ARBA" id="ARBA00022801"/>
    </source>
</evidence>
<keyword evidence="5" id="KW-1185">Reference proteome</keyword>